<gene>
    <name evidence="1" type="ORF">Pma05_42510</name>
</gene>
<evidence type="ECO:0000313" key="1">
    <source>
        <dbReference type="EMBL" id="GIG97678.1"/>
    </source>
</evidence>
<keyword evidence="2" id="KW-1185">Reference proteome</keyword>
<proteinExistence type="predicted"/>
<dbReference type="Proteomes" id="UP000621500">
    <property type="component" value="Unassembled WGS sequence"/>
</dbReference>
<accession>A0ABQ4ESN5</accession>
<reference evidence="1 2" key="1">
    <citation type="submission" date="2021-01" db="EMBL/GenBank/DDBJ databases">
        <title>Whole genome shotgun sequence of Plantactinospora mayteni NBRC 109088.</title>
        <authorList>
            <person name="Komaki H."/>
            <person name="Tamura T."/>
        </authorList>
    </citation>
    <scope>NUCLEOTIDE SEQUENCE [LARGE SCALE GENOMIC DNA]</scope>
    <source>
        <strain evidence="1 2">NBRC 109088</strain>
    </source>
</reference>
<organism evidence="1 2">
    <name type="scientific">Plantactinospora mayteni</name>
    <dbReference type="NCBI Taxonomy" id="566021"/>
    <lineage>
        <taxon>Bacteria</taxon>
        <taxon>Bacillati</taxon>
        <taxon>Actinomycetota</taxon>
        <taxon>Actinomycetes</taxon>
        <taxon>Micromonosporales</taxon>
        <taxon>Micromonosporaceae</taxon>
        <taxon>Plantactinospora</taxon>
    </lineage>
</organism>
<evidence type="ECO:0000313" key="2">
    <source>
        <dbReference type="Proteomes" id="UP000621500"/>
    </source>
</evidence>
<dbReference type="EMBL" id="BONX01000028">
    <property type="protein sequence ID" value="GIG97678.1"/>
    <property type="molecule type" value="Genomic_DNA"/>
</dbReference>
<sequence length="63" mass="6534">MSPLHPGGLPGGRVGGGDAVEDAVAAAPRGPKTLDDVRRIADRIRSDIDRVGGVDRGGRELFE</sequence>
<comment type="caution">
    <text evidence="1">The sequence shown here is derived from an EMBL/GenBank/DDBJ whole genome shotgun (WGS) entry which is preliminary data.</text>
</comment>
<name>A0ABQ4ESN5_9ACTN</name>
<protein>
    <submittedName>
        <fullName evidence="1">Uncharacterized protein</fullName>
    </submittedName>
</protein>